<organism evidence="5 6">
    <name type="scientific">Petromyzon marinus</name>
    <name type="common">Sea lamprey</name>
    <dbReference type="NCBI Taxonomy" id="7757"/>
    <lineage>
        <taxon>Eukaryota</taxon>
        <taxon>Metazoa</taxon>
        <taxon>Chordata</taxon>
        <taxon>Craniata</taxon>
        <taxon>Vertebrata</taxon>
        <taxon>Cyclostomata</taxon>
        <taxon>Hyperoartia</taxon>
        <taxon>Petromyzontiformes</taxon>
        <taxon>Petromyzontidae</taxon>
        <taxon>Petromyzon</taxon>
    </lineage>
</organism>
<evidence type="ECO:0000259" key="4">
    <source>
        <dbReference type="PROSITE" id="PS50405"/>
    </source>
</evidence>
<sequence length="308" mass="34607">MVKHGQITSVTGMMWGEASIHTVRVSRTPRVRGLGMCWQPAHAVTTITLTTTTTTTTHAVTTTTTTTTRGISIVVCTAMAAQEEGWVLYYWPKLAGRAEFIRLVLEEAGEPYTEVNDGIEAMFFQGKHQEYPALAPPLIRKGSFTLSQTPVICRYLGRRLGLWPQSEDDEWHADQVNATIHDFICEGRLAFHGKDFHASYFTQQEETKPYIEKFVKERLLRFLGHFEATLKANDGGQGFLVGDSLTYVDLALLHALRATEAQFPEEWAAAAEVTALLRAFQQRVAARPRLAAYFRSERCKPFEGNSMM</sequence>
<feature type="domain" description="GST N-terminal" evidence="3">
    <location>
        <begin position="85"/>
        <end position="164"/>
    </location>
</feature>
<dbReference type="Pfam" id="PF14497">
    <property type="entry name" value="GST_C_3"/>
    <property type="match status" value="1"/>
</dbReference>
<dbReference type="RefSeq" id="XP_032819005.1">
    <property type="nucleotide sequence ID" value="XM_032963114.1"/>
</dbReference>
<evidence type="ECO:0000256" key="2">
    <source>
        <dbReference type="ARBA" id="ARBA00022679"/>
    </source>
</evidence>
<dbReference type="InterPro" id="IPR004045">
    <property type="entry name" value="Glutathione_S-Trfase_N"/>
</dbReference>
<dbReference type="Gene3D" id="3.40.30.10">
    <property type="entry name" value="Glutaredoxin"/>
    <property type="match status" value="1"/>
</dbReference>
<dbReference type="SUPFAM" id="SSF52833">
    <property type="entry name" value="Thioredoxin-like"/>
    <property type="match status" value="1"/>
</dbReference>
<proteinExistence type="predicted"/>
<dbReference type="PANTHER" id="PTHR11571:SF263">
    <property type="entry name" value="GLUTATHIONE S-TRANSFERASE"/>
    <property type="match status" value="1"/>
</dbReference>
<keyword evidence="2" id="KW-0808">Transferase</keyword>
<evidence type="ECO:0000313" key="5">
    <source>
        <dbReference type="Proteomes" id="UP001318040"/>
    </source>
</evidence>
<protein>
    <recommendedName>
        <fullName evidence="1">glutathione transferase</fullName>
        <ecNumber evidence="1">2.5.1.18</ecNumber>
    </recommendedName>
</protein>
<feature type="domain" description="GST C-terminal" evidence="4">
    <location>
        <begin position="166"/>
        <end position="302"/>
    </location>
</feature>
<dbReference type="Gene3D" id="1.20.1050.10">
    <property type="match status" value="1"/>
</dbReference>
<dbReference type="GO" id="GO:0004364">
    <property type="term" value="F:glutathione transferase activity"/>
    <property type="evidence" value="ECO:0007669"/>
    <property type="project" value="UniProtKB-EC"/>
</dbReference>
<dbReference type="InterPro" id="IPR036282">
    <property type="entry name" value="Glutathione-S-Trfase_C_sf"/>
</dbReference>
<dbReference type="PANTHER" id="PTHR11571">
    <property type="entry name" value="GLUTATHIONE S-TRANSFERASE"/>
    <property type="match status" value="1"/>
</dbReference>
<dbReference type="CDD" id="cd03039">
    <property type="entry name" value="GST_N_Sigma_like"/>
    <property type="match status" value="1"/>
</dbReference>
<dbReference type="EC" id="2.5.1.18" evidence="1"/>
<dbReference type="CDD" id="cd03192">
    <property type="entry name" value="GST_C_Sigma_like"/>
    <property type="match status" value="1"/>
</dbReference>
<dbReference type="AlphaFoldDB" id="A0AAJ7X2M3"/>
<dbReference type="InterPro" id="IPR040079">
    <property type="entry name" value="Glutathione_S-Trfase"/>
</dbReference>
<dbReference type="SUPFAM" id="SSF47616">
    <property type="entry name" value="GST C-terminal domain-like"/>
    <property type="match status" value="1"/>
</dbReference>
<accession>A0AAJ7X2M3</accession>
<dbReference type="KEGG" id="pmrn:116947421"/>
<name>A0AAJ7X2M3_PETMA</name>
<dbReference type="SFLD" id="SFLDS00019">
    <property type="entry name" value="Glutathione_Transferase_(cytos"/>
    <property type="match status" value="1"/>
</dbReference>
<gene>
    <name evidence="6" type="primary">LOC116947421</name>
</gene>
<reference evidence="6" key="1">
    <citation type="submission" date="2025-08" db="UniProtKB">
        <authorList>
            <consortium name="RefSeq"/>
        </authorList>
    </citation>
    <scope>IDENTIFICATION</scope>
    <source>
        <tissue evidence="6">Sperm</tissue>
    </source>
</reference>
<dbReference type="Proteomes" id="UP001318040">
    <property type="component" value="Chromosome 30"/>
</dbReference>
<dbReference type="InterPro" id="IPR036249">
    <property type="entry name" value="Thioredoxin-like_sf"/>
</dbReference>
<dbReference type="InterPro" id="IPR010987">
    <property type="entry name" value="Glutathione-S-Trfase_C-like"/>
</dbReference>
<dbReference type="InterPro" id="IPR050213">
    <property type="entry name" value="GST_superfamily"/>
</dbReference>
<dbReference type="GO" id="GO:0006749">
    <property type="term" value="P:glutathione metabolic process"/>
    <property type="evidence" value="ECO:0007669"/>
    <property type="project" value="TreeGrafter"/>
</dbReference>
<dbReference type="InterPro" id="IPR004046">
    <property type="entry name" value="GST_C"/>
</dbReference>
<evidence type="ECO:0000259" key="3">
    <source>
        <dbReference type="PROSITE" id="PS50404"/>
    </source>
</evidence>
<evidence type="ECO:0000313" key="6">
    <source>
        <dbReference type="RefSeq" id="XP_032819005.1"/>
    </source>
</evidence>
<dbReference type="PROSITE" id="PS50404">
    <property type="entry name" value="GST_NTER"/>
    <property type="match status" value="1"/>
</dbReference>
<keyword evidence="5" id="KW-1185">Reference proteome</keyword>
<evidence type="ECO:0000256" key="1">
    <source>
        <dbReference type="ARBA" id="ARBA00012452"/>
    </source>
</evidence>
<dbReference type="PROSITE" id="PS50405">
    <property type="entry name" value="GST_CTER"/>
    <property type="match status" value="1"/>
</dbReference>